<evidence type="ECO:0000313" key="1">
    <source>
        <dbReference type="EMBL" id="KAF3575468.1"/>
    </source>
</evidence>
<gene>
    <name evidence="1" type="ORF">DY000_02035527</name>
</gene>
<keyword evidence="2" id="KW-1185">Reference proteome</keyword>
<organism evidence="1 2">
    <name type="scientific">Brassica cretica</name>
    <name type="common">Mustard</name>
    <dbReference type="NCBI Taxonomy" id="69181"/>
    <lineage>
        <taxon>Eukaryota</taxon>
        <taxon>Viridiplantae</taxon>
        <taxon>Streptophyta</taxon>
        <taxon>Embryophyta</taxon>
        <taxon>Tracheophyta</taxon>
        <taxon>Spermatophyta</taxon>
        <taxon>Magnoliopsida</taxon>
        <taxon>eudicotyledons</taxon>
        <taxon>Gunneridae</taxon>
        <taxon>Pentapetalae</taxon>
        <taxon>rosids</taxon>
        <taxon>malvids</taxon>
        <taxon>Brassicales</taxon>
        <taxon>Brassicaceae</taxon>
        <taxon>Brassiceae</taxon>
        <taxon>Brassica</taxon>
    </lineage>
</organism>
<dbReference type="Proteomes" id="UP000266723">
    <property type="component" value="Unassembled WGS sequence"/>
</dbReference>
<reference evidence="1 2" key="1">
    <citation type="journal article" date="2020" name="BMC Genomics">
        <title>Intraspecific diversification of the crop wild relative Brassica cretica Lam. using demographic model selection.</title>
        <authorList>
            <person name="Kioukis A."/>
            <person name="Michalopoulou V.A."/>
            <person name="Briers L."/>
            <person name="Pirintsos S."/>
            <person name="Studholme D.J."/>
            <person name="Pavlidis P."/>
            <person name="Sarris P.F."/>
        </authorList>
    </citation>
    <scope>NUCLEOTIDE SEQUENCE [LARGE SCALE GENOMIC DNA]</scope>
    <source>
        <strain evidence="2">cv. PFS-1207/04</strain>
    </source>
</reference>
<evidence type="ECO:0000313" key="2">
    <source>
        <dbReference type="Proteomes" id="UP000266723"/>
    </source>
</evidence>
<proteinExistence type="predicted"/>
<accession>A0ABQ7DB66</accession>
<sequence>MTFCSPWYTTPLRLPVSESTNLHMFASCRCTLPLHHAATPWRCNTLTPVHFTTKITLLASNQAPIAPNSLNDISNT</sequence>
<dbReference type="EMBL" id="QGKV02000649">
    <property type="protein sequence ID" value="KAF3575468.1"/>
    <property type="molecule type" value="Genomic_DNA"/>
</dbReference>
<comment type="caution">
    <text evidence="1">The sequence shown here is derived from an EMBL/GenBank/DDBJ whole genome shotgun (WGS) entry which is preliminary data.</text>
</comment>
<protein>
    <submittedName>
        <fullName evidence="1">Uncharacterized protein</fullName>
    </submittedName>
</protein>
<name>A0ABQ7DB66_BRACR</name>